<accession>A0AAV1LJN8</accession>
<evidence type="ECO:0000313" key="2">
    <source>
        <dbReference type="Proteomes" id="UP001314205"/>
    </source>
</evidence>
<protein>
    <recommendedName>
        <fullName evidence="3">Transposase</fullName>
    </recommendedName>
</protein>
<dbReference type="GO" id="GO:0003676">
    <property type="term" value="F:nucleic acid binding"/>
    <property type="evidence" value="ECO:0007669"/>
    <property type="project" value="InterPro"/>
</dbReference>
<dbReference type="Proteomes" id="UP001314205">
    <property type="component" value="Unassembled WGS sequence"/>
</dbReference>
<dbReference type="Pfam" id="PF01359">
    <property type="entry name" value="Transposase_1"/>
    <property type="match status" value="1"/>
</dbReference>
<comment type="caution">
    <text evidence="1">The sequence shown here is derived from an EMBL/GenBank/DDBJ whole genome shotgun (WGS) entry which is preliminary data.</text>
</comment>
<dbReference type="PANTHER" id="PTHR46060">
    <property type="entry name" value="MARINER MOS1 TRANSPOSASE-LIKE PROTEIN"/>
    <property type="match status" value="1"/>
</dbReference>
<proteinExistence type="predicted"/>
<evidence type="ECO:0000313" key="1">
    <source>
        <dbReference type="EMBL" id="CAK1595648.1"/>
    </source>
</evidence>
<dbReference type="EMBL" id="CAVLGL010000092">
    <property type="protein sequence ID" value="CAK1595648.1"/>
    <property type="molecule type" value="Genomic_DNA"/>
</dbReference>
<gene>
    <name evidence="1" type="ORF">PARMNEM_LOCUS15092</name>
</gene>
<keyword evidence="2" id="KW-1185">Reference proteome</keyword>
<dbReference type="AlphaFoldDB" id="A0AAV1LJN8"/>
<name>A0AAV1LJN8_9NEOP</name>
<dbReference type="PANTHER" id="PTHR46060:SF1">
    <property type="entry name" value="MARINER MOS1 TRANSPOSASE-LIKE PROTEIN"/>
    <property type="match status" value="1"/>
</dbReference>
<dbReference type="InterPro" id="IPR036397">
    <property type="entry name" value="RNaseH_sf"/>
</dbReference>
<reference evidence="1 2" key="1">
    <citation type="submission" date="2023-11" db="EMBL/GenBank/DDBJ databases">
        <authorList>
            <person name="Hedman E."/>
            <person name="Englund M."/>
            <person name="Stromberg M."/>
            <person name="Nyberg Akerstrom W."/>
            <person name="Nylinder S."/>
            <person name="Jareborg N."/>
            <person name="Kallberg Y."/>
            <person name="Kronander E."/>
        </authorList>
    </citation>
    <scope>NUCLEOTIDE SEQUENCE [LARGE SCALE GENOMIC DNA]</scope>
</reference>
<evidence type="ECO:0008006" key="3">
    <source>
        <dbReference type="Google" id="ProtNLM"/>
    </source>
</evidence>
<organism evidence="1 2">
    <name type="scientific">Parnassius mnemosyne</name>
    <name type="common">clouded apollo</name>
    <dbReference type="NCBI Taxonomy" id="213953"/>
    <lineage>
        <taxon>Eukaryota</taxon>
        <taxon>Metazoa</taxon>
        <taxon>Ecdysozoa</taxon>
        <taxon>Arthropoda</taxon>
        <taxon>Hexapoda</taxon>
        <taxon>Insecta</taxon>
        <taxon>Pterygota</taxon>
        <taxon>Neoptera</taxon>
        <taxon>Endopterygota</taxon>
        <taxon>Lepidoptera</taxon>
        <taxon>Glossata</taxon>
        <taxon>Ditrysia</taxon>
        <taxon>Papilionoidea</taxon>
        <taxon>Papilionidae</taxon>
        <taxon>Parnassiinae</taxon>
        <taxon>Parnassini</taxon>
        <taxon>Parnassius</taxon>
        <taxon>Driopa</taxon>
    </lineage>
</organism>
<dbReference type="Gene3D" id="3.30.420.10">
    <property type="entry name" value="Ribonuclease H-like superfamily/Ribonuclease H"/>
    <property type="match status" value="1"/>
</dbReference>
<sequence>MTKVCARWVPRMLSADQKHERVESCREFLDRYGEPRGKVMARIVTGDETWVHHYEPESKQESIQWHKKGTPHPKKYKVSQSAGKIKATIFWDTDDILLIDYKERGVSITGEYHASLLDQLKEAIKEKRRGKLTKIVLI</sequence>
<dbReference type="InterPro" id="IPR001888">
    <property type="entry name" value="Transposase_1"/>
</dbReference>
<dbReference type="InterPro" id="IPR052709">
    <property type="entry name" value="Transposase-MT_Hybrid"/>
</dbReference>